<dbReference type="GO" id="GO:0016787">
    <property type="term" value="F:hydrolase activity"/>
    <property type="evidence" value="ECO:0007669"/>
    <property type="project" value="UniProtKB-KW"/>
</dbReference>
<dbReference type="InterPro" id="IPR027417">
    <property type="entry name" value="P-loop_NTPase"/>
</dbReference>
<reference evidence="13 15" key="1">
    <citation type="journal article" date="2011" name="Science">
        <title>Comparative functional genomics of the fission yeasts.</title>
        <authorList>
            <person name="Rhind N."/>
            <person name="Chen Z."/>
            <person name="Yassour M."/>
            <person name="Thompson D.A."/>
            <person name="Haas B.J."/>
            <person name="Habib N."/>
            <person name="Wapinski I."/>
            <person name="Roy S."/>
            <person name="Lin M.F."/>
            <person name="Heiman D.I."/>
            <person name="Young S.K."/>
            <person name="Furuya K."/>
            <person name="Guo Y."/>
            <person name="Pidoux A."/>
            <person name="Chen H.M."/>
            <person name="Robbertse B."/>
            <person name="Goldberg J.M."/>
            <person name="Aoki K."/>
            <person name="Bayne E.H."/>
            <person name="Berlin A.M."/>
            <person name="Desjardins C.A."/>
            <person name="Dobbs E."/>
            <person name="Dukaj L."/>
            <person name="Fan L."/>
            <person name="FitzGerald M.G."/>
            <person name="French C."/>
            <person name="Gujja S."/>
            <person name="Hansen K."/>
            <person name="Keifenheim D."/>
            <person name="Levin J.Z."/>
            <person name="Mosher R.A."/>
            <person name="Mueller C.A."/>
            <person name="Pfiffner J."/>
            <person name="Priest M."/>
            <person name="Russ C."/>
            <person name="Smialowska A."/>
            <person name="Swoboda P."/>
            <person name="Sykes S.M."/>
            <person name="Vaughn M."/>
            <person name="Vengrova S."/>
            <person name="Yoder R."/>
            <person name="Zeng Q."/>
            <person name="Allshire R."/>
            <person name="Baulcombe D."/>
            <person name="Birren B.W."/>
            <person name="Brown W."/>
            <person name="Ekwall K."/>
            <person name="Kellis M."/>
            <person name="Leatherwood J."/>
            <person name="Levin H."/>
            <person name="Margalit H."/>
            <person name="Martienssen R."/>
            <person name="Nieduszynski C.A."/>
            <person name="Spatafora J.W."/>
            <person name="Friedman N."/>
            <person name="Dalgaard J.Z."/>
            <person name="Baumann P."/>
            <person name="Niki H."/>
            <person name="Regev A."/>
            <person name="Nusbaum C."/>
        </authorList>
    </citation>
    <scope>NUCLEOTIDE SEQUENCE [LARGE SCALE GENOMIC DNA]</scope>
    <source>
        <strain evidence="15">yFS275 / FY16936</strain>
    </source>
</reference>
<dbReference type="PANTHER" id="PTHR47959">
    <property type="entry name" value="ATP-DEPENDENT RNA HELICASE RHLE-RELATED"/>
    <property type="match status" value="1"/>
</dbReference>
<dbReference type="JaponicusDB" id="SJAG_00986">
    <property type="gene designation" value="rok1"/>
</dbReference>
<evidence type="ECO:0000256" key="4">
    <source>
        <dbReference type="ARBA" id="ARBA00022806"/>
    </source>
</evidence>
<dbReference type="EMBL" id="KE651166">
    <property type="protein sequence ID" value="EEB05959.1"/>
    <property type="molecule type" value="Genomic_DNA"/>
</dbReference>
<accession>B6JX58</accession>
<dbReference type="EC" id="3.6.4.13" evidence="1"/>
<evidence type="ECO:0000313" key="15">
    <source>
        <dbReference type="Proteomes" id="UP000001744"/>
    </source>
</evidence>
<feature type="domain" description="Helicase C-terminal" evidence="12">
    <location>
        <begin position="291"/>
        <end position="453"/>
    </location>
</feature>
<dbReference type="CDD" id="cd18787">
    <property type="entry name" value="SF2_C_DEAD"/>
    <property type="match status" value="1"/>
</dbReference>
<feature type="compositionally biased region" description="Basic and acidic residues" evidence="10">
    <location>
        <begin position="502"/>
        <end position="513"/>
    </location>
</feature>
<dbReference type="Pfam" id="PF00271">
    <property type="entry name" value="Helicase_C"/>
    <property type="match status" value="1"/>
</dbReference>
<evidence type="ECO:0000256" key="8">
    <source>
        <dbReference type="ARBA" id="ARBA00047984"/>
    </source>
</evidence>
<dbReference type="InterPro" id="IPR014001">
    <property type="entry name" value="Helicase_ATP-bd"/>
</dbReference>
<dbReference type="eggNOG" id="KOG0344">
    <property type="taxonomic scope" value="Eukaryota"/>
</dbReference>
<dbReference type="Proteomes" id="UP000001744">
    <property type="component" value="Unassembled WGS sequence"/>
</dbReference>
<dbReference type="SUPFAM" id="SSF52540">
    <property type="entry name" value="P-loop containing nucleoside triphosphate hydrolases"/>
    <property type="match status" value="1"/>
</dbReference>
<dbReference type="GO" id="GO:0005829">
    <property type="term" value="C:cytosol"/>
    <property type="evidence" value="ECO:0000318"/>
    <property type="project" value="GO_Central"/>
</dbReference>
<dbReference type="PROSITE" id="PS51192">
    <property type="entry name" value="HELICASE_ATP_BIND_1"/>
    <property type="match status" value="1"/>
</dbReference>
<sequence>MFTGRVAPLQSTIVPSRRRKGDFFALKLVQMDAFKLLTTGTSLKKAASVSLAKKQEETRIQKIFYTGKVKVTGTNPIEPIKDFPECLFTQNLHEQGFKQASPIQQYAIPAIEQRRDVLACAPTGSGKTVAYLYPIVRSLQAHKDGGFRAVIVLPTRELAEQVNRQLKRLIARTDLKAIFYDKSNEKIQEKNTKLREIYDICVSTPMRLVHAIKSGLSLANVEFLVLDEADRLFEKNFVEQTDGVLSACTHPRICKCLFSATLPSTVEELAKTVAHDPLRIIVGQKDAATSTIEQKLLFVGNEASKLVIFRQMVSDGEIQPRVVIFVQDIDRAKALYTELMFDGIHVAAIHGELPQMKRDEVMARFRKGEVWVLIATDLLARGIDFNGVKLVINYDFPQSVHSYIHRIGRTGRAGHGGRAITFYTKEDSEYLKLVAGVMKSSGCEVPEWIMALPKPTKQLKKKLKYHAPDRKRITTRSSYDRHKEVRKKEAIQQAKKLASIKKQQEKKKEKVSESEMTTD</sequence>
<comment type="catalytic activity">
    <reaction evidence="8">
        <text>ATP + H2O = ADP + phosphate + H(+)</text>
        <dbReference type="Rhea" id="RHEA:13065"/>
        <dbReference type="ChEBI" id="CHEBI:15377"/>
        <dbReference type="ChEBI" id="CHEBI:15378"/>
        <dbReference type="ChEBI" id="CHEBI:30616"/>
        <dbReference type="ChEBI" id="CHEBI:43474"/>
        <dbReference type="ChEBI" id="CHEBI:456216"/>
        <dbReference type="EC" id="3.6.4.13"/>
    </reaction>
</comment>
<dbReference type="PANTHER" id="PTHR47959:SF15">
    <property type="entry name" value="RNA HELICASE"/>
    <property type="match status" value="1"/>
</dbReference>
<dbReference type="InterPro" id="IPR000629">
    <property type="entry name" value="RNA-helicase_DEAD-box_CS"/>
</dbReference>
<protein>
    <recommendedName>
        <fullName evidence="1">RNA helicase</fullName>
        <ecNumber evidence="1">3.6.4.13</ecNumber>
    </recommendedName>
</protein>
<dbReference type="GO" id="GO:0003723">
    <property type="term" value="F:RNA binding"/>
    <property type="evidence" value="ECO:0007669"/>
    <property type="project" value="UniProtKB-KW"/>
</dbReference>
<evidence type="ECO:0000256" key="1">
    <source>
        <dbReference type="ARBA" id="ARBA00012552"/>
    </source>
</evidence>
<evidence type="ECO:0000256" key="9">
    <source>
        <dbReference type="RuleBase" id="RU000492"/>
    </source>
</evidence>
<dbReference type="GO" id="GO:0048254">
    <property type="term" value="P:snoRNA localization"/>
    <property type="evidence" value="ECO:0007669"/>
    <property type="project" value="EnsemblFungi"/>
</dbReference>
<keyword evidence="5 9" id="KW-0067">ATP-binding</keyword>
<keyword evidence="15" id="KW-1185">Reference proteome</keyword>
<dbReference type="OMA" id="EMAHSIM"/>
<evidence type="ECO:0000256" key="2">
    <source>
        <dbReference type="ARBA" id="ARBA00022741"/>
    </source>
</evidence>
<dbReference type="SMART" id="SM00487">
    <property type="entry name" value="DEXDc"/>
    <property type="match status" value="1"/>
</dbReference>
<feature type="domain" description="Helicase ATP-binding" evidence="11">
    <location>
        <begin position="108"/>
        <end position="280"/>
    </location>
</feature>
<evidence type="ECO:0000313" key="14">
    <source>
        <dbReference type="JaponicusDB" id="SJAG_00986"/>
    </source>
</evidence>
<dbReference type="AlphaFoldDB" id="B6JX58"/>
<dbReference type="GO" id="GO:0005524">
    <property type="term" value="F:ATP binding"/>
    <property type="evidence" value="ECO:0007669"/>
    <property type="project" value="UniProtKB-KW"/>
</dbReference>
<evidence type="ECO:0000256" key="5">
    <source>
        <dbReference type="ARBA" id="ARBA00022840"/>
    </source>
</evidence>
<dbReference type="CDD" id="cd17957">
    <property type="entry name" value="DEADc_DDX52"/>
    <property type="match status" value="1"/>
</dbReference>
<evidence type="ECO:0000256" key="3">
    <source>
        <dbReference type="ARBA" id="ARBA00022801"/>
    </source>
</evidence>
<dbReference type="SMART" id="SM00490">
    <property type="entry name" value="HELICc"/>
    <property type="match status" value="1"/>
</dbReference>
<dbReference type="GO" id="GO:0032040">
    <property type="term" value="C:small-subunit processome"/>
    <property type="evidence" value="ECO:0007669"/>
    <property type="project" value="EnsemblFungi"/>
</dbReference>
<dbReference type="InterPro" id="IPR044764">
    <property type="entry name" value="DDX52/Rok1_DEADc"/>
</dbReference>
<proteinExistence type="inferred from homology"/>
<dbReference type="GO" id="GO:0003724">
    <property type="term" value="F:RNA helicase activity"/>
    <property type="evidence" value="ECO:0000318"/>
    <property type="project" value="GO_Central"/>
</dbReference>
<dbReference type="GO" id="GO:0000480">
    <property type="term" value="P:endonucleolytic cleavage in 5'-ETS of tricistronic rRNA transcript (SSU-rRNA, 5.8S rRNA, LSU-rRNA)"/>
    <property type="evidence" value="ECO:0007669"/>
    <property type="project" value="EnsemblFungi"/>
</dbReference>
<dbReference type="PROSITE" id="PS51194">
    <property type="entry name" value="HELICASE_CTER"/>
    <property type="match status" value="1"/>
</dbReference>
<name>B6JX58_SCHJY</name>
<evidence type="ECO:0000313" key="13">
    <source>
        <dbReference type="EMBL" id="EEB05959.1"/>
    </source>
</evidence>
<dbReference type="InterPro" id="IPR001650">
    <property type="entry name" value="Helicase_C-like"/>
</dbReference>
<evidence type="ECO:0000256" key="6">
    <source>
        <dbReference type="ARBA" id="ARBA00022884"/>
    </source>
</evidence>
<keyword evidence="3 9" id="KW-0378">Hydrolase</keyword>
<dbReference type="VEuPathDB" id="FungiDB:SJAG_00986"/>
<dbReference type="GO" id="GO:0000447">
    <property type="term" value="P:endonucleolytic cleavage in ITS1 to separate SSU-rRNA from 5.8S rRNA and LSU-rRNA from tricistronic rRNA transcript (SSU-rRNA, 5.8S rRNA, LSU-rRNA)"/>
    <property type="evidence" value="ECO:0007669"/>
    <property type="project" value="EnsemblFungi"/>
</dbReference>
<evidence type="ECO:0000259" key="12">
    <source>
        <dbReference type="PROSITE" id="PS51194"/>
    </source>
</evidence>
<dbReference type="Gene3D" id="3.40.50.300">
    <property type="entry name" value="P-loop containing nucleotide triphosphate hydrolases"/>
    <property type="match status" value="2"/>
</dbReference>
<dbReference type="InterPro" id="IPR050079">
    <property type="entry name" value="DEAD_box_RNA_helicase"/>
</dbReference>
<comment type="similarity">
    <text evidence="7">Belongs to the DEAD box helicase family. DDX52/ROK1 subfamily.</text>
</comment>
<evidence type="ECO:0000256" key="7">
    <source>
        <dbReference type="ARBA" id="ARBA00024355"/>
    </source>
</evidence>
<keyword evidence="4 9" id="KW-0347">Helicase</keyword>
<dbReference type="GeneID" id="7050856"/>
<evidence type="ECO:0000259" key="11">
    <source>
        <dbReference type="PROSITE" id="PS51192"/>
    </source>
</evidence>
<evidence type="ECO:0000256" key="10">
    <source>
        <dbReference type="SAM" id="MobiDB-lite"/>
    </source>
</evidence>
<dbReference type="OrthoDB" id="360161at2759"/>
<dbReference type="HOGENOM" id="CLU_003041_1_4_1"/>
<organism evidence="13 15">
    <name type="scientific">Schizosaccharomyces japonicus (strain yFS275 / FY16936)</name>
    <name type="common">Fission yeast</name>
    <dbReference type="NCBI Taxonomy" id="402676"/>
    <lineage>
        <taxon>Eukaryota</taxon>
        <taxon>Fungi</taxon>
        <taxon>Dikarya</taxon>
        <taxon>Ascomycota</taxon>
        <taxon>Taphrinomycotina</taxon>
        <taxon>Schizosaccharomycetes</taxon>
        <taxon>Schizosaccharomycetales</taxon>
        <taxon>Schizosaccharomycetaceae</taxon>
        <taxon>Schizosaccharomyces</taxon>
    </lineage>
</organism>
<feature type="compositionally biased region" description="Basic and acidic residues" evidence="10">
    <location>
        <begin position="471"/>
        <end position="490"/>
    </location>
</feature>
<keyword evidence="6" id="KW-0694">RNA-binding</keyword>
<dbReference type="PROSITE" id="PS00039">
    <property type="entry name" value="DEAD_ATP_HELICASE"/>
    <property type="match status" value="1"/>
</dbReference>
<keyword evidence="2 9" id="KW-0547">Nucleotide-binding</keyword>
<dbReference type="InterPro" id="IPR011545">
    <property type="entry name" value="DEAD/DEAH_box_helicase_dom"/>
</dbReference>
<feature type="region of interest" description="Disordered" evidence="10">
    <location>
        <begin position="471"/>
        <end position="519"/>
    </location>
</feature>
<dbReference type="RefSeq" id="XP_002172252.1">
    <property type="nucleotide sequence ID" value="XM_002172216.1"/>
</dbReference>
<gene>
    <name evidence="14" type="primary">rok1</name>
    <name evidence="13" type="ORF">SJAG_00986</name>
</gene>
<dbReference type="GO" id="GO:0000472">
    <property type="term" value="P:endonucleolytic cleavage to generate mature 5'-end of SSU-rRNA from (SSU-rRNA, 5.8S rRNA, LSU-rRNA)"/>
    <property type="evidence" value="ECO:0007669"/>
    <property type="project" value="EnsemblFungi"/>
</dbReference>
<dbReference type="STRING" id="402676.B6JX58"/>
<dbReference type="Pfam" id="PF00270">
    <property type="entry name" value="DEAD"/>
    <property type="match status" value="1"/>
</dbReference>